<reference evidence="2 4" key="1">
    <citation type="submission" date="2016-08" db="EMBL/GenBank/DDBJ databases">
        <authorList>
            <person name="Seilhamer J.J."/>
        </authorList>
    </citation>
    <scope>NUCLEOTIDE SEQUENCE [LARGE SCALE GENOMIC DNA]</scope>
    <source>
        <strain evidence="2 4">CFBP4641</strain>
    </source>
</reference>
<keyword evidence="5" id="KW-1185">Reference proteome</keyword>
<sequence length="65" mass="7351">MATYEVRLRRVAQLEPSLQVLVHAANAYLAARAAERHNPGYRAYKVAVWVKGVRVDIGPLRPPQR</sequence>
<dbReference type="KEGG" id="xsa:SB85_04935"/>
<proteinExistence type="predicted"/>
<organism evidence="2 4">
    <name type="scientific">Xanthomonas sacchari</name>
    <dbReference type="NCBI Taxonomy" id="56458"/>
    <lineage>
        <taxon>Bacteria</taxon>
        <taxon>Pseudomonadati</taxon>
        <taxon>Pseudomonadota</taxon>
        <taxon>Gammaproteobacteria</taxon>
        <taxon>Lysobacterales</taxon>
        <taxon>Lysobacteraceae</taxon>
        <taxon>Xanthomonas</taxon>
    </lineage>
</organism>
<evidence type="ECO:0000313" key="2">
    <source>
        <dbReference type="EMBL" id="PPU85204.1"/>
    </source>
</evidence>
<name>A0A0A8DUY0_9XANT</name>
<dbReference type="GeneID" id="93879748"/>
<dbReference type="Proteomes" id="UP001164392">
    <property type="component" value="Chromosome"/>
</dbReference>
<accession>A0A0A8DUY0</accession>
<evidence type="ECO:0000313" key="4">
    <source>
        <dbReference type="Proteomes" id="UP000247346"/>
    </source>
</evidence>
<protein>
    <submittedName>
        <fullName evidence="2">Uncharacterized protein</fullName>
    </submittedName>
</protein>
<dbReference type="EMBL" id="JANFWR010000017">
    <property type="protein sequence ID" value="MCW0400095.1"/>
    <property type="molecule type" value="Genomic_DNA"/>
</dbReference>
<evidence type="ECO:0000313" key="1">
    <source>
        <dbReference type="EMBL" id="MCW0400095.1"/>
    </source>
</evidence>
<evidence type="ECO:0000313" key="3">
    <source>
        <dbReference type="EMBL" id="UYK87524.1"/>
    </source>
</evidence>
<evidence type="ECO:0000313" key="5">
    <source>
        <dbReference type="Proteomes" id="UP001320843"/>
    </source>
</evidence>
<dbReference type="AlphaFoldDB" id="A0A0A8DUY0"/>
<dbReference type="EMBL" id="MDEK01000001">
    <property type="protein sequence ID" value="PPU85204.1"/>
    <property type="molecule type" value="Genomic_DNA"/>
</dbReference>
<dbReference type="HOGENOM" id="CLU_2848815_0_0_6"/>
<dbReference type="Proteomes" id="UP000247346">
    <property type="component" value="Unassembled WGS sequence"/>
</dbReference>
<reference evidence="1 5" key="2">
    <citation type="submission" date="2022-06" db="EMBL/GenBank/DDBJ databases">
        <title>Dynamics of rice microbiomes reveals core vertical transmitted seed endophytes.</title>
        <authorList>
            <person name="Liao K."/>
            <person name="Zhang X."/>
        </authorList>
    </citation>
    <scope>NUCLEOTIDE SEQUENCE</scope>
    <source>
        <strain evidence="3">JR3-14</strain>
        <strain evidence="1 5">YT10-10-1</strain>
    </source>
</reference>
<dbReference type="OrthoDB" id="5999169at2"/>
<dbReference type="Proteomes" id="UP001320843">
    <property type="component" value="Unassembled WGS sequence"/>
</dbReference>
<gene>
    <name evidence="1" type="ORF">NB700_002651</name>
    <name evidence="3" type="ORF">NG824_13605</name>
    <name evidence="2" type="ORF">XsacCFBP4641_01000</name>
</gene>
<dbReference type="EMBL" id="CP099534">
    <property type="protein sequence ID" value="UYK87524.1"/>
    <property type="molecule type" value="Genomic_DNA"/>
</dbReference>
<dbReference type="RefSeq" id="WP_010343993.1">
    <property type="nucleotide sequence ID" value="NZ_CP010409.1"/>
</dbReference>